<dbReference type="GO" id="GO:0004175">
    <property type="term" value="F:endopeptidase activity"/>
    <property type="evidence" value="ECO:0007669"/>
    <property type="project" value="UniProtKB-ARBA"/>
</dbReference>
<feature type="transmembrane region" description="Helical" evidence="1">
    <location>
        <begin position="220"/>
        <end position="239"/>
    </location>
</feature>
<evidence type="ECO:0000259" key="2">
    <source>
        <dbReference type="Pfam" id="PF02517"/>
    </source>
</evidence>
<evidence type="ECO:0000256" key="1">
    <source>
        <dbReference type="SAM" id="Phobius"/>
    </source>
</evidence>
<dbReference type="InterPro" id="IPR003675">
    <property type="entry name" value="Rce1/LyrA-like_dom"/>
</dbReference>
<keyword evidence="1" id="KW-0812">Transmembrane</keyword>
<name>A0A1I3C4Z6_9EURY</name>
<reference evidence="3 4" key="1">
    <citation type="submission" date="2016-10" db="EMBL/GenBank/DDBJ databases">
        <authorList>
            <person name="Varghese N."/>
            <person name="Submissions S."/>
        </authorList>
    </citation>
    <scope>NUCLEOTIDE SEQUENCE [LARGE SCALE GENOMIC DNA]</scope>
    <source>
        <strain evidence="3 4">CGMCC 1.6377</strain>
    </source>
</reference>
<dbReference type="GO" id="GO:0080120">
    <property type="term" value="P:CAAX-box protein maturation"/>
    <property type="evidence" value="ECO:0007669"/>
    <property type="project" value="UniProtKB-ARBA"/>
</dbReference>
<evidence type="ECO:0000313" key="4">
    <source>
        <dbReference type="Proteomes" id="UP000323537"/>
    </source>
</evidence>
<dbReference type="PANTHER" id="PTHR36435:SF1">
    <property type="entry name" value="CAAX AMINO TERMINAL PROTEASE FAMILY PROTEIN"/>
    <property type="match status" value="1"/>
</dbReference>
<feature type="transmembrane region" description="Helical" evidence="1">
    <location>
        <begin position="94"/>
        <end position="113"/>
    </location>
</feature>
<feature type="transmembrane region" description="Helical" evidence="1">
    <location>
        <begin position="196"/>
        <end position="213"/>
    </location>
</feature>
<keyword evidence="4" id="KW-1185">Reference proteome</keyword>
<keyword evidence="1" id="KW-1133">Transmembrane helix</keyword>
<dbReference type="Pfam" id="PF02517">
    <property type="entry name" value="Rce1-like"/>
    <property type="match status" value="1"/>
</dbReference>
<feature type="transmembrane region" description="Helical" evidence="1">
    <location>
        <begin position="54"/>
        <end position="74"/>
    </location>
</feature>
<feature type="transmembrane region" description="Helical" evidence="1">
    <location>
        <begin position="166"/>
        <end position="184"/>
    </location>
</feature>
<dbReference type="Proteomes" id="UP000323537">
    <property type="component" value="Unassembled WGS sequence"/>
</dbReference>
<keyword evidence="1" id="KW-0472">Membrane</keyword>
<dbReference type="EMBL" id="FOPZ01000019">
    <property type="protein sequence ID" value="SFH69612.1"/>
    <property type="molecule type" value="Genomic_DNA"/>
</dbReference>
<dbReference type="InterPro" id="IPR052710">
    <property type="entry name" value="CAAX_protease"/>
</dbReference>
<feature type="transmembrane region" description="Helical" evidence="1">
    <location>
        <begin position="12"/>
        <end position="34"/>
    </location>
</feature>
<organism evidence="3 4">
    <name type="scientific">Halorubrum aquaticum</name>
    <dbReference type="NCBI Taxonomy" id="387340"/>
    <lineage>
        <taxon>Archaea</taxon>
        <taxon>Methanobacteriati</taxon>
        <taxon>Methanobacteriota</taxon>
        <taxon>Stenosarchaea group</taxon>
        <taxon>Halobacteria</taxon>
        <taxon>Halobacteriales</taxon>
        <taxon>Haloferacaceae</taxon>
        <taxon>Halorubrum</taxon>
    </lineage>
</organism>
<dbReference type="PANTHER" id="PTHR36435">
    <property type="entry name" value="SLR1288 PROTEIN"/>
    <property type="match status" value="1"/>
</dbReference>
<dbReference type="RefSeq" id="WP_149785246.1">
    <property type="nucleotide sequence ID" value="NZ_BAAADP010000003.1"/>
</dbReference>
<protein>
    <recommendedName>
        <fullName evidence="2">CAAX prenyl protease 2/Lysostaphin resistance protein A-like domain-containing protein</fullName>
    </recommendedName>
</protein>
<accession>A0A1I3C4Z6</accession>
<dbReference type="OrthoDB" id="275779at2157"/>
<sequence>MTENLPPALDRAVRVASAAFAIVFALVVASAIAAPVADLAVRAGLVADGGNGWQLLRTLGQFAGFLAAVGGYLVFTDQRDLLRIARPSLREVGIVVGAGVALLALQYGSLLALQQVGLSTGQNQAVVPAGDPVGYYLAMVAVSLLVVGPVEEVLFRGVVQGGLRRAFDAAPAILIASALFGLVHLSGIQGTFAERWAYVGVVVLLGCVLGLLYERTENVLVPGLAHGVYNAAIYAVLLANVL</sequence>
<evidence type="ECO:0000313" key="3">
    <source>
        <dbReference type="EMBL" id="SFH69612.1"/>
    </source>
</evidence>
<gene>
    <name evidence="3" type="ORF">SAMN04488066_1194</name>
</gene>
<dbReference type="AlphaFoldDB" id="A0A1I3C4Z6"/>
<feature type="transmembrane region" description="Helical" evidence="1">
    <location>
        <begin position="133"/>
        <end position="154"/>
    </location>
</feature>
<feature type="domain" description="CAAX prenyl protease 2/Lysostaphin resistance protein A-like" evidence="2">
    <location>
        <begin position="136"/>
        <end position="231"/>
    </location>
</feature>
<proteinExistence type="predicted"/>